<gene>
    <name evidence="2" type="ordered locus">UWK_03432</name>
</gene>
<dbReference type="HOGENOM" id="CLU_096028_5_2_7"/>
<dbReference type="STRING" id="1167006.UWK_03432"/>
<dbReference type="AlphaFoldDB" id="M1NK35"/>
<organism evidence="2 3">
    <name type="scientific">Desulfocapsa sulfexigens (strain DSM 10523 / SB164P1)</name>
    <dbReference type="NCBI Taxonomy" id="1167006"/>
    <lineage>
        <taxon>Bacteria</taxon>
        <taxon>Pseudomonadati</taxon>
        <taxon>Thermodesulfobacteriota</taxon>
        <taxon>Desulfobulbia</taxon>
        <taxon>Desulfobulbales</taxon>
        <taxon>Desulfocapsaceae</taxon>
        <taxon>Desulfocapsa</taxon>
    </lineage>
</organism>
<dbReference type="RefSeq" id="WP_015405631.1">
    <property type="nucleotide sequence ID" value="NC_020304.1"/>
</dbReference>
<dbReference type="Pfam" id="PF04892">
    <property type="entry name" value="VanZ"/>
    <property type="match status" value="1"/>
</dbReference>
<dbReference type="InterPro" id="IPR006976">
    <property type="entry name" value="VanZ-like"/>
</dbReference>
<dbReference type="PANTHER" id="PTHR28008:SF1">
    <property type="entry name" value="DOMAIN PROTEIN, PUTATIVE (AFU_ORTHOLOGUE AFUA_3G10980)-RELATED"/>
    <property type="match status" value="1"/>
</dbReference>
<dbReference type="EMBL" id="CP003985">
    <property type="protein sequence ID" value="AGF79949.1"/>
    <property type="molecule type" value="Genomic_DNA"/>
</dbReference>
<sequence>MVIIMGTIFFLSHQSGDTLQLPTFPGADKLAHMTAYGVLALTVLWFYGDKGLKNPVRNALVAVLFCLFYGISDEFHQSFIAFRDVSIYDLLADTAGALCSSLVWLVNPALQQKILSFQNGLLSRFQSP</sequence>
<dbReference type="PANTHER" id="PTHR28008">
    <property type="entry name" value="DOMAIN PROTEIN, PUTATIVE (AFU_ORTHOLOGUE AFUA_3G10980)-RELATED"/>
    <property type="match status" value="1"/>
</dbReference>
<dbReference type="Proteomes" id="UP000011721">
    <property type="component" value="Chromosome"/>
</dbReference>
<keyword evidence="3" id="KW-1185">Reference proteome</keyword>
<proteinExistence type="predicted"/>
<dbReference type="NCBIfam" id="NF037970">
    <property type="entry name" value="vanZ_1"/>
    <property type="match status" value="1"/>
</dbReference>
<name>M1NK35_DESSD</name>
<dbReference type="KEGG" id="dsf:UWK_03432"/>
<feature type="domain" description="VanZ-like" evidence="1">
    <location>
        <begin position="21"/>
        <end position="105"/>
    </location>
</feature>
<accession>M1NK35</accession>
<dbReference type="eggNOG" id="COG5652">
    <property type="taxonomic scope" value="Bacteria"/>
</dbReference>
<protein>
    <submittedName>
        <fullName evidence="2">Putative integral membrane protein</fullName>
    </submittedName>
</protein>
<evidence type="ECO:0000259" key="1">
    <source>
        <dbReference type="Pfam" id="PF04892"/>
    </source>
</evidence>
<reference evidence="3" key="1">
    <citation type="journal article" date="2013" name="Stand. Genomic Sci.">
        <title>Complete genome sequence of Desulfocapsa sulfexigens, a marine deltaproteobacterium specialized in disproportionating inorganic sulfur compounds.</title>
        <authorList>
            <person name="Finster K.W."/>
            <person name="Kjeldsen K.U."/>
            <person name="Kube M."/>
            <person name="Reinhardt R."/>
            <person name="Mussmann M."/>
            <person name="Amann R."/>
            <person name="Schreiber L."/>
        </authorList>
    </citation>
    <scope>NUCLEOTIDE SEQUENCE [LARGE SCALE GENOMIC DNA]</scope>
    <source>
        <strain evidence="3">DSM 10523 / SB164P1</strain>
    </source>
</reference>
<evidence type="ECO:0000313" key="3">
    <source>
        <dbReference type="Proteomes" id="UP000011721"/>
    </source>
</evidence>
<evidence type="ECO:0000313" key="2">
    <source>
        <dbReference type="EMBL" id="AGF79949.1"/>
    </source>
</evidence>